<organism evidence="2 3">
    <name type="scientific">Streptomyces triticagri</name>
    <dbReference type="NCBI Taxonomy" id="2293568"/>
    <lineage>
        <taxon>Bacteria</taxon>
        <taxon>Bacillati</taxon>
        <taxon>Actinomycetota</taxon>
        <taxon>Actinomycetes</taxon>
        <taxon>Kitasatosporales</taxon>
        <taxon>Streptomycetaceae</taxon>
        <taxon>Streptomyces</taxon>
    </lineage>
</organism>
<dbReference type="InterPro" id="IPR036291">
    <property type="entry name" value="NAD(P)-bd_dom_sf"/>
</dbReference>
<dbReference type="Gene3D" id="3.40.50.720">
    <property type="entry name" value="NAD(P)-binding Rossmann-like Domain"/>
    <property type="match status" value="1"/>
</dbReference>
<accession>A0A372M9U2</accession>
<dbReference type="PANTHER" id="PTHR12126:SF11">
    <property type="entry name" value="NADH DEHYDROGENASE [UBIQUINONE] 1 ALPHA SUBCOMPLEX SUBUNIT 9, MITOCHONDRIAL"/>
    <property type="match status" value="1"/>
</dbReference>
<dbReference type="PANTHER" id="PTHR12126">
    <property type="entry name" value="NADH-UBIQUINONE OXIDOREDUCTASE 39 KDA SUBUNIT-RELATED"/>
    <property type="match status" value="1"/>
</dbReference>
<proteinExistence type="predicted"/>
<keyword evidence="3" id="KW-1185">Reference proteome</keyword>
<evidence type="ECO:0000313" key="2">
    <source>
        <dbReference type="EMBL" id="RFU87370.1"/>
    </source>
</evidence>
<comment type="caution">
    <text evidence="2">The sequence shown here is derived from an EMBL/GenBank/DDBJ whole genome shotgun (WGS) entry which is preliminary data.</text>
</comment>
<sequence length="257" mass="26551">MNSPVLVTGGTGTIGRRTVPLLVAAGRTVRVLSRGGRPADIAPDPHVTYVRADLLADGELDPALLGGAETVLHLAGGPKGDDAATARLVRAARAAGTVQHLVLVSVVGADAMPIGYFRAKAGAERAVMESGIGWTVLRAAQVNELLLRMVGSMRQMPLVPAPGGLRFQPVDAAEVAARLAELTLDAPAGRVPDVAGPGVYTLPELAAAQRTAAGARPRRTLPIRLPGRIGRAYRSGANLTGPEAHIAGRDWETFLAA</sequence>
<gene>
    <name evidence="2" type="ORF">DY218_07330</name>
</gene>
<dbReference type="InterPro" id="IPR051207">
    <property type="entry name" value="ComplexI_NDUFA9_subunit"/>
</dbReference>
<dbReference type="EMBL" id="QUAK01000037">
    <property type="protein sequence ID" value="RFU87370.1"/>
    <property type="molecule type" value="Genomic_DNA"/>
</dbReference>
<evidence type="ECO:0000313" key="3">
    <source>
        <dbReference type="Proteomes" id="UP000263094"/>
    </source>
</evidence>
<feature type="domain" description="NAD(P)-binding" evidence="1">
    <location>
        <begin position="9"/>
        <end position="142"/>
    </location>
</feature>
<reference evidence="2 3" key="1">
    <citation type="submission" date="2018-08" db="EMBL/GenBank/DDBJ databases">
        <title>Isolation, diversity and antifungal activity of Actinobacteria from wheat.</title>
        <authorList>
            <person name="Han C."/>
        </authorList>
    </citation>
    <scope>NUCLEOTIDE SEQUENCE [LARGE SCALE GENOMIC DNA]</scope>
    <source>
        <strain evidence="2 3">NEAU-YY421</strain>
    </source>
</reference>
<dbReference type="Proteomes" id="UP000263094">
    <property type="component" value="Unassembled WGS sequence"/>
</dbReference>
<dbReference type="InterPro" id="IPR016040">
    <property type="entry name" value="NAD(P)-bd_dom"/>
</dbReference>
<name>A0A372M9U2_9ACTN</name>
<evidence type="ECO:0000259" key="1">
    <source>
        <dbReference type="Pfam" id="PF13460"/>
    </source>
</evidence>
<dbReference type="OrthoDB" id="9771302at2"/>
<dbReference type="SUPFAM" id="SSF51735">
    <property type="entry name" value="NAD(P)-binding Rossmann-fold domains"/>
    <property type="match status" value="1"/>
</dbReference>
<dbReference type="GO" id="GO:0044877">
    <property type="term" value="F:protein-containing complex binding"/>
    <property type="evidence" value="ECO:0007669"/>
    <property type="project" value="TreeGrafter"/>
</dbReference>
<dbReference type="AlphaFoldDB" id="A0A372M9U2"/>
<protein>
    <submittedName>
        <fullName evidence="2">NAD-dependent epimerase/dehydratase family protein</fullName>
    </submittedName>
</protein>
<dbReference type="Pfam" id="PF13460">
    <property type="entry name" value="NAD_binding_10"/>
    <property type="match status" value="1"/>
</dbReference>